<name>A0A9X8HLQ5_PSEPU</name>
<dbReference type="Proteomes" id="UP000269115">
    <property type="component" value="Unassembled WGS sequence"/>
</dbReference>
<comment type="caution">
    <text evidence="1">The sequence shown here is derived from an EMBL/GenBank/DDBJ whole genome shotgun (WGS) entry which is preliminary data.</text>
</comment>
<evidence type="ECO:0000313" key="2">
    <source>
        <dbReference type="Proteomes" id="UP000269115"/>
    </source>
</evidence>
<dbReference type="GeneID" id="87481359"/>
<reference evidence="1 2" key="1">
    <citation type="submission" date="2018-11" db="EMBL/GenBank/DDBJ databases">
        <title>Genomic analyses of the natural microbiome of Caenorhabditis elegans.</title>
        <authorList>
            <person name="Samuel B."/>
        </authorList>
    </citation>
    <scope>NUCLEOTIDE SEQUENCE [LARGE SCALE GENOMIC DNA]</scope>
    <source>
        <strain evidence="1 2">BIGb0473</strain>
    </source>
</reference>
<accession>A0A9X8HLQ5</accession>
<gene>
    <name evidence="1" type="ORF">EDF85_1274</name>
</gene>
<dbReference type="EMBL" id="RJUR01000011">
    <property type="protein sequence ID" value="ROQ53511.1"/>
    <property type="molecule type" value="Genomic_DNA"/>
</dbReference>
<dbReference type="AlphaFoldDB" id="A0A9X8HLQ5"/>
<proteinExistence type="predicted"/>
<sequence>MDQATLTTLLTKLRNCDLEGAAADLQAQAVALAARGEEALSDFLARYAFRSLQGKHSPDKTSPALAQALHDSEQHLQRLHDERKALLDDIHTYFLEFEKIAVNLTPALIEPATFSEQNRDNLPFIEDYLSGRREVVDDLNLQSVLKKQIKFYLNLNLHDERPTLQVSYRKTHIQPGKSWRFVELSQQAGQRSEQLNRLVQLDTECDAVQRQVSRLKWELRCNEDTGNQQVADFQKKLGLFMASVAAQA</sequence>
<protein>
    <submittedName>
        <fullName evidence="1">Uncharacterized protein</fullName>
    </submittedName>
</protein>
<dbReference type="RefSeq" id="WP_058540110.1">
    <property type="nucleotide sequence ID" value="NZ_LKGZ01000001.1"/>
</dbReference>
<organism evidence="1 2">
    <name type="scientific">Pseudomonas putida</name>
    <name type="common">Arthrobacter siderocapsulatus</name>
    <dbReference type="NCBI Taxonomy" id="303"/>
    <lineage>
        <taxon>Bacteria</taxon>
        <taxon>Pseudomonadati</taxon>
        <taxon>Pseudomonadota</taxon>
        <taxon>Gammaproteobacteria</taxon>
        <taxon>Pseudomonadales</taxon>
        <taxon>Pseudomonadaceae</taxon>
        <taxon>Pseudomonas</taxon>
    </lineage>
</organism>
<evidence type="ECO:0000313" key="1">
    <source>
        <dbReference type="EMBL" id="ROQ53511.1"/>
    </source>
</evidence>